<dbReference type="Gene3D" id="3.40.1190.20">
    <property type="match status" value="1"/>
</dbReference>
<keyword evidence="2" id="KW-0808">Transferase</keyword>
<evidence type="ECO:0000313" key="6">
    <source>
        <dbReference type="Proteomes" id="UP000437065"/>
    </source>
</evidence>
<dbReference type="PANTHER" id="PTHR10584:SF166">
    <property type="entry name" value="RIBOKINASE"/>
    <property type="match status" value="1"/>
</dbReference>
<reference evidence="5 6" key="1">
    <citation type="submission" date="2019-12" db="EMBL/GenBank/DDBJ databases">
        <title>Isolation and characterization of three novel carbon monoxide-oxidizing members of Halobacteria from salione crusts and soils.</title>
        <authorList>
            <person name="Myers M.R."/>
            <person name="King G.M."/>
        </authorList>
    </citation>
    <scope>NUCLEOTIDE SEQUENCE [LARGE SCALE GENOMIC DNA]</scope>
    <source>
        <strain evidence="5 6">WSA2</strain>
    </source>
</reference>
<evidence type="ECO:0000256" key="1">
    <source>
        <dbReference type="ARBA" id="ARBA00010688"/>
    </source>
</evidence>
<dbReference type="Proteomes" id="UP000437065">
    <property type="component" value="Unassembled WGS sequence"/>
</dbReference>
<dbReference type="InterPro" id="IPR029056">
    <property type="entry name" value="Ribokinase-like"/>
</dbReference>
<dbReference type="PANTHER" id="PTHR10584">
    <property type="entry name" value="SUGAR KINASE"/>
    <property type="match status" value="1"/>
</dbReference>
<proteinExistence type="inferred from homology"/>
<dbReference type="PRINTS" id="PR00990">
    <property type="entry name" value="RIBOKINASE"/>
</dbReference>
<evidence type="ECO:0000313" key="5">
    <source>
        <dbReference type="EMBL" id="MXR40541.1"/>
    </source>
</evidence>
<gene>
    <name evidence="5" type="ORF">GRX01_04160</name>
</gene>
<protein>
    <submittedName>
        <fullName evidence="5">Sugar kinase</fullName>
    </submittedName>
</protein>
<dbReference type="InterPro" id="IPR002139">
    <property type="entry name" value="Ribo/fructo_kinase"/>
</dbReference>
<dbReference type="GO" id="GO:0005829">
    <property type="term" value="C:cytosol"/>
    <property type="evidence" value="ECO:0007669"/>
    <property type="project" value="TreeGrafter"/>
</dbReference>
<sequence length="314" mass="33042">MTEIVSLGSINLDRVHRVTEETLTELRREFDRFPESGDTVVVDEIPSAFADLATTVTHGGKGANQAVAAAAAEADVTLLGKVGSEHTDHDVLDRLRRSGVRVDSVGVASTQTGTAHVFVTEDGENRIVVHAGANAAVDGAYIADQYETVRASDILLLQNEIPVDPVCELLQRLASAASRPTVIVDPAPVAGAERLLDCPVVDIVTPNEREYSQVGSSLEEFDGTVVRTRGGQPVHIDDGTGFRVAPPDRQPIDTTGAGDVFAGFLGGRLAAGDSLREAVQAATVAGTLSTQAEGARGAVPSYAAVETWRTTDRH</sequence>
<dbReference type="RefSeq" id="WP_159663719.1">
    <property type="nucleotide sequence ID" value="NZ_WUUS01000002.1"/>
</dbReference>
<accession>A0A6B0SV48</accession>
<dbReference type="AlphaFoldDB" id="A0A6B0SV48"/>
<keyword evidence="3 5" id="KW-0418">Kinase</keyword>
<comment type="caution">
    <text evidence="5">The sequence shown here is derived from an EMBL/GenBank/DDBJ whole genome shotgun (WGS) entry which is preliminary data.</text>
</comment>
<evidence type="ECO:0000259" key="4">
    <source>
        <dbReference type="Pfam" id="PF00294"/>
    </source>
</evidence>
<dbReference type="SUPFAM" id="SSF53613">
    <property type="entry name" value="Ribokinase-like"/>
    <property type="match status" value="1"/>
</dbReference>
<dbReference type="InterPro" id="IPR011611">
    <property type="entry name" value="PfkB_dom"/>
</dbReference>
<comment type="similarity">
    <text evidence="1">Belongs to the carbohydrate kinase PfkB family.</text>
</comment>
<name>A0A6B0SV48_9EURY</name>
<dbReference type="Pfam" id="PF00294">
    <property type="entry name" value="PfkB"/>
    <property type="match status" value="1"/>
</dbReference>
<keyword evidence="6" id="KW-1185">Reference proteome</keyword>
<evidence type="ECO:0000256" key="3">
    <source>
        <dbReference type="ARBA" id="ARBA00022777"/>
    </source>
</evidence>
<feature type="domain" description="Carbohydrate kinase PfkB" evidence="4">
    <location>
        <begin position="54"/>
        <end position="300"/>
    </location>
</feature>
<dbReference type="OrthoDB" id="26949at2157"/>
<dbReference type="GO" id="GO:0006796">
    <property type="term" value="P:phosphate-containing compound metabolic process"/>
    <property type="evidence" value="ECO:0007669"/>
    <property type="project" value="UniProtKB-ARBA"/>
</dbReference>
<organism evidence="5 6">
    <name type="scientific">Halobaculum saliterrae</name>
    <dbReference type="NCBI Taxonomy" id="2073113"/>
    <lineage>
        <taxon>Archaea</taxon>
        <taxon>Methanobacteriati</taxon>
        <taxon>Methanobacteriota</taxon>
        <taxon>Stenosarchaea group</taxon>
        <taxon>Halobacteria</taxon>
        <taxon>Halobacteriales</taxon>
        <taxon>Haloferacaceae</taxon>
        <taxon>Halobaculum</taxon>
    </lineage>
</organism>
<dbReference type="EMBL" id="WUUS01000002">
    <property type="protein sequence ID" value="MXR40541.1"/>
    <property type="molecule type" value="Genomic_DNA"/>
</dbReference>
<dbReference type="GO" id="GO:0016301">
    <property type="term" value="F:kinase activity"/>
    <property type="evidence" value="ECO:0007669"/>
    <property type="project" value="UniProtKB-KW"/>
</dbReference>
<evidence type="ECO:0000256" key="2">
    <source>
        <dbReference type="ARBA" id="ARBA00022679"/>
    </source>
</evidence>